<dbReference type="PANTHER" id="PTHR11985">
    <property type="entry name" value="GLYCEROL-3-PHOSPHATE DEHYDROGENASE"/>
    <property type="match status" value="1"/>
</dbReference>
<dbReference type="SUPFAM" id="SSF51905">
    <property type="entry name" value="FAD/NAD(P)-binding domain"/>
    <property type="match status" value="1"/>
</dbReference>
<keyword evidence="5 7" id="KW-0560">Oxidoreductase</keyword>
<dbReference type="GO" id="GO:0004368">
    <property type="term" value="F:glycerol-3-phosphate dehydrogenase (quinone) activity"/>
    <property type="evidence" value="ECO:0007669"/>
    <property type="project" value="UniProtKB-EC"/>
</dbReference>
<organism evidence="7">
    <name type="scientific">hydrothermal vent metagenome</name>
    <dbReference type="NCBI Taxonomy" id="652676"/>
    <lineage>
        <taxon>unclassified sequences</taxon>
        <taxon>metagenomes</taxon>
        <taxon>ecological metagenomes</taxon>
    </lineage>
</organism>
<gene>
    <name evidence="7" type="ORF">MNBD_GAMMA12-3743</name>
</gene>
<sequence>MSSPKPLSLTQATAEYDVVIIGGGIQGAGVAQICALNKLKVLLLEQFTVASQTSSRSSKLIHGGLRYLESWQWGLVRECLHERKCLLELAPTLVKLVPFYIPVYTHNSRHPWLIRLGLSLYALLGGLTKDCRFKKVPCAEWPALAGLTVDDLKVVYQYYDAQTDDRLLTEAVIKAAITSGAVVYENTKFLGAQYNGSLTDVEFSTTSEFNNVNHCRARLVVNAAGPWVNQVLNQFTPKIEPQAIETVQGTHLVLQYALDKIYYLEALLDRRAIFAMPWKGNTLLGTTETPYSGDPEKVEPLAAEVAYLKDVFYHYFPKAKGVAVLESFAGLRVLPAMGADVFNATRESRIVCDHSRLTKVISIYGGKLTAYRQNAERVYKLIAQSLNIPKNKFVSSRHSQLAK</sequence>
<evidence type="ECO:0000256" key="1">
    <source>
        <dbReference type="ARBA" id="ARBA00001974"/>
    </source>
</evidence>
<dbReference type="InterPro" id="IPR006076">
    <property type="entry name" value="FAD-dep_OxRdtase"/>
</dbReference>
<accession>A0A3B0YI89</accession>
<keyword evidence="3" id="KW-0285">Flavoprotein</keyword>
<dbReference type="AlphaFoldDB" id="A0A3B0YI89"/>
<comment type="cofactor">
    <cofactor evidence="1">
        <name>FAD</name>
        <dbReference type="ChEBI" id="CHEBI:57692"/>
    </cofactor>
</comment>
<proteinExistence type="inferred from homology"/>
<name>A0A3B0YI89_9ZZZZ</name>
<dbReference type="InterPro" id="IPR036188">
    <property type="entry name" value="FAD/NAD-bd_sf"/>
</dbReference>
<evidence type="ECO:0000256" key="2">
    <source>
        <dbReference type="ARBA" id="ARBA00007330"/>
    </source>
</evidence>
<dbReference type="GO" id="GO:0046168">
    <property type="term" value="P:glycerol-3-phosphate catabolic process"/>
    <property type="evidence" value="ECO:0007669"/>
    <property type="project" value="TreeGrafter"/>
</dbReference>
<dbReference type="Pfam" id="PF01266">
    <property type="entry name" value="DAO"/>
    <property type="match status" value="1"/>
</dbReference>
<comment type="similarity">
    <text evidence="2">Belongs to the FAD-dependent glycerol-3-phosphate dehydrogenase family.</text>
</comment>
<evidence type="ECO:0000313" key="7">
    <source>
        <dbReference type="EMBL" id="VAW73929.1"/>
    </source>
</evidence>
<evidence type="ECO:0000259" key="6">
    <source>
        <dbReference type="Pfam" id="PF01266"/>
    </source>
</evidence>
<feature type="domain" description="FAD dependent oxidoreductase" evidence="6">
    <location>
        <begin position="17"/>
        <end position="372"/>
    </location>
</feature>
<dbReference type="EC" id="1.1.5.3" evidence="7"/>
<dbReference type="Gene3D" id="3.30.9.10">
    <property type="entry name" value="D-Amino Acid Oxidase, subunit A, domain 2"/>
    <property type="match status" value="1"/>
</dbReference>
<dbReference type="InterPro" id="IPR000447">
    <property type="entry name" value="G3P_DH_FAD-dep"/>
</dbReference>
<evidence type="ECO:0000256" key="3">
    <source>
        <dbReference type="ARBA" id="ARBA00022630"/>
    </source>
</evidence>
<evidence type="ECO:0000256" key="5">
    <source>
        <dbReference type="ARBA" id="ARBA00023002"/>
    </source>
</evidence>
<evidence type="ECO:0000256" key="4">
    <source>
        <dbReference type="ARBA" id="ARBA00022827"/>
    </source>
</evidence>
<dbReference type="PANTHER" id="PTHR11985:SF15">
    <property type="entry name" value="GLYCEROL-3-PHOSPHATE DEHYDROGENASE, MITOCHONDRIAL"/>
    <property type="match status" value="1"/>
</dbReference>
<keyword evidence="4" id="KW-0274">FAD</keyword>
<dbReference type="PRINTS" id="PR01001">
    <property type="entry name" value="FADG3PDH"/>
</dbReference>
<protein>
    <submittedName>
        <fullName evidence="7">Aerobic glycerol-3-phosphate dehydrogenase</fullName>
        <ecNumber evidence="7">1.1.5.3</ecNumber>
    </submittedName>
</protein>
<dbReference type="Gene3D" id="3.50.50.60">
    <property type="entry name" value="FAD/NAD(P)-binding domain"/>
    <property type="match status" value="1"/>
</dbReference>
<dbReference type="EMBL" id="UOFL01000049">
    <property type="protein sequence ID" value="VAW73929.1"/>
    <property type="molecule type" value="Genomic_DNA"/>
</dbReference>
<reference evidence="7" key="1">
    <citation type="submission" date="2018-06" db="EMBL/GenBank/DDBJ databases">
        <authorList>
            <person name="Zhirakovskaya E."/>
        </authorList>
    </citation>
    <scope>NUCLEOTIDE SEQUENCE</scope>
</reference>